<evidence type="ECO:0000256" key="5">
    <source>
        <dbReference type="ARBA" id="ARBA00023319"/>
    </source>
</evidence>
<feature type="domain" description="Ig-like" evidence="8">
    <location>
        <begin position="572"/>
        <end position="672"/>
    </location>
</feature>
<dbReference type="SMART" id="SM00409">
    <property type="entry name" value="IG"/>
    <property type="match status" value="6"/>
</dbReference>
<proteinExistence type="predicted"/>
<evidence type="ECO:0000256" key="4">
    <source>
        <dbReference type="ARBA" id="ARBA00023180"/>
    </source>
</evidence>
<dbReference type="PANTHER" id="PTHR11640:SF31">
    <property type="entry name" value="IRREGULAR CHIASM C-ROUGHEST PROTEIN-RELATED"/>
    <property type="match status" value="1"/>
</dbReference>
<feature type="domain" description="Ig-like" evidence="8">
    <location>
        <begin position="144"/>
        <end position="236"/>
    </location>
</feature>
<dbReference type="SMART" id="SM00406">
    <property type="entry name" value="IGv"/>
    <property type="match status" value="2"/>
</dbReference>
<dbReference type="CDD" id="cd00096">
    <property type="entry name" value="Ig"/>
    <property type="match status" value="1"/>
</dbReference>
<protein>
    <recommendedName>
        <fullName evidence="8">Ig-like domain-containing protein</fullName>
    </recommendedName>
</protein>
<dbReference type="Proteomes" id="UP001159405">
    <property type="component" value="Unassembled WGS sequence"/>
</dbReference>
<keyword evidence="10" id="KW-1185">Reference proteome</keyword>
<dbReference type="Pfam" id="PF13927">
    <property type="entry name" value="Ig_3"/>
    <property type="match status" value="1"/>
</dbReference>
<dbReference type="Pfam" id="PF07679">
    <property type="entry name" value="I-set"/>
    <property type="match status" value="1"/>
</dbReference>
<comment type="caution">
    <text evidence="9">The sequence shown here is derived from an EMBL/GenBank/DDBJ whole genome shotgun (WGS) entry which is preliminary data.</text>
</comment>
<reference evidence="9 10" key="1">
    <citation type="submission" date="2022-05" db="EMBL/GenBank/DDBJ databases">
        <authorList>
            <consortium name="Genoscope - CEA"/>
            <person name="William W."/>
        </authorList>
    </citation>
    <scope>NUCLEOTIDE SEQUENCE [LARGE SCALE GENOMIC DNA]</scope>
</reference>
<evidence type="ECO:0000256" key="6">
    <source>
        <dbReference type="SAM" id="MobiDB-lite"/>
    </source>
</evidence>
<keyword evidence="2" id="KW-0472">Membrane</keyword>
<evidence type="ECO:0000256" key="7">
    <source>
        <dbReference type="SAM" id="SignalP"/>
    </source>
</evidence>
<evidence type="ECO:0000259" key="8">
    <source>
        <dbReference type="PROSITE" id="PS50835"/>
    </source>
</evidence>
<dbReference type="PROSITE" id="PS50835">
    <property type="entry name" value="IG_LIKE"/>
    <property type="match status" value="4"/>
</dbReference>
<feature type="region of interest" description="Disordered" evidence="6">
    <location>
        <begin position="739"/>
        <end position="766"/>
    </location>
</feature>
<accession>A0ABN8Q2V1</accession>
<evidence type="ECO:0000313" key="9">
    <source>
        <dbReference type="EMBL" id="CAH3156092.1"/>
    </source>
</evidence>
<keyword evidence="5" id="KW-0393">Immunoglobulin domain</keyword>
<feature type="chain" id="PRO_5045357994" description="Ig-like domain-containing protein" evidence="7">
    <location>
        <begin position="19"/>
        <end position="873"/>
    </location>
</feature>
<dbReference type="InterPro" id="IPR013098">
    <property type="entry name" value="Ig_I-set"/>
</dbReference>
<dbReference type="EMBL" id="CALNXK010000103">
    <property type="protein sequence ID" value="CAH3156092.1"/>
    <property type="molecule type" value="Genomic_DNA"/>
</dbReference>
<dbReference type="Pfam" id="PF13895">
    <property type="entry name" value="Ig_2"/>
    <property type="match status" value="1"/>
</dbReference>
<keyword evidence="3" id="KW-1015">Disulfide bond</keyword>
<feature type="compositionally biased region" description="Basic and acidic residues" evidence="6">
    <location>
        <begin position="739"/>
        <end position="753"/>
    </location>
</feature>
<feature type="domain" description="Ig-like" evidence="8">
    <location>
        <begin position="475"/>
        <end position="559"/>
    </location>
</feature>
<dbReference type="InterPro" id="IPR003598">
    <property type="entry name" value="Ig_sub2"/>
</dbReference>
<sequence length="873" mass="98644">MSCSICFVIFLVFVSVFASTANASFGIWEPFPKNKNCIEYSSVEVTCVAYDSNDTSGVIPDRIEFVGLKNGEKLTSDGNVFFTTKRKDNGRKLFYTLHIRNVTMKYDSQSGPIGYYFCQAYAVNSTKYEEHGFYINVIQESDVPKVETSKVDVLEHGDNATITCNMTDRGNRHNVLKQIAWFKNGRMLRSVKNPNPADPEKALGPLVIEEAIAKDGGNYTCVINVVLRAVLEYNVSDITPVSVATTLEDKEAESKAVKTGEDVTLECRVRGFPLNLEWKVRKNKDKKAKCFNTSIDGRFKIMQVKMYDPYFLTITNLNTNDTGIYYCCLPSNCSAKVTIKEHCQQFTLIVTAEFGIKEPFPQNVPVLKHMSTQISCVAFDDNDTAPVMPEKILFIRKTKFNAYTTLTPNENIYFTNRTEENGRKLFVTLHIRNATTADDSVGPLGRYECLAFAVGRNDSKNYGFGITVLERNEVPQVETTKVNVLQHGDTVTIKCIVKDTGSRATKVKRIAWFKDGEMRKENPEAPRHTIDPMAIKSARAEHGGNYTCRLEVTVRGTIDLNISDTTQVQIAPWFEKKEGESLTKEKGDNVTMKCSAQGFPLMVEWKAMFSNNETVLPCIDSSKDERYKVARRGVYSPYVLTITNVSREDTGNYYCCLSSGCSADIEKCQKFTLAVTGKTTYIKYPEFKQRSRTLPKEQVDAMVARLNTTKALDDHGNVTKHNEKKLSREEIDEMLERLADASKNKEKTPERQRTGAGREMGVPWGTITKPPFALGYQKLDSEEIENVVERLTRPKTTPAQQKKRPRPAIEKRALSRDEIDAMVARLANKEANLDKTPDRRRIHQYKREWGVVLNSYAWNGCNHQAILCGEESP</sequence>
<dbReference type="PANTHER" id="PTHR11640">
    <property type="entry name" value="NEPHRIN"/>
    <property type="match status" value="1"/>
</dbReference>
<name>A0ABN8Q2V1_9CNID</name>
<dbReference type="SMART" id="SM00408">
    <property type="entry name" value="IGc2"/>
    <property type="match status" value="4"/>
</dbReference>
<evidence type="ECO:0000256" key="2">
    <source>
        <dbReference type="ARBA" id="ARBA00023136"/>
    </source>
</evidence>
<keyword evidence="4" id="KW-0325">Glycoprotein</keyword>
<dbReference type="InterPro" id="IPR051275">
    <property type="entry name" value="Cell_adhesion_signaling"/>
</dbReference>
<keyword evidence="7" id="KW-0732">Signal</keyword>
<dbReference type="InterPro" id="IPR013106">
    <property type="entry name" value="Ig_V-set"/>
</dbReference>
<evidence type="ECO:0000256" key="1">
    <source>
        <dbReference type="ARBA" id="ARBA00004479"/>
    </source>
</evidence>
<dbReference type="InterPro" id="IPR013783">
    <property type="entry name" value="Ig-like_fold"/>
</dbReference>
<dbReference type="Gene3D" id="2.60.40.10">
    <property type="entry name" value="Immunoglobulins"/>
    <property type="match status" value="4"/>
</dbReference>
<evidence type="ECO:0000313" key="10">
    <source>
        <dbReference type="Proteomes" id="UP001159405"/>
    </source>
</evidence>
<organism evidence="9 10">
    <name type="scientific">Porites lobata</name>
    <dbReference type="NCBI Taxonomy" id="104759"/>
    <lineage>
        <taxon>Eukaryota</taxon>
        <taxon>Metazoa</taxon>
        <taxon>Cnidaria</taxon>
        <taxon>Anthozoa</taxon>
        <taxon>Hexacorallia</taxon>
        <taxon>Scleractinia</taxon>
        <taxon>Fungiina</taxon>
        <taxon>Poritidae</taxon>
        <taxon>Porites</taxon>
    </lineage>
</organism>
<dbReference type="InterPro" id="IPR007110">
    <property type="entry name" value="Ig-like_dom"/>
</dbReference>
<feature type="signal peptide" evidence="7">
    <location>
        <begin position="1"/>
        <end position="18"/>
    </location>
</feature>
<dbReference type="InterPro" id="IPR036179">
    <property type="entry name" value="Ig-like_dom_sf"/>
</dbReference>
<dbReference type="InterPro" id="IPR003599">
    <property type="entry name" value="Ig_sub"/>
</dbReference>
<gene>
    <name evidence="9" type="ORF">PLOB_00001664</name>
</gene>
<evidence type="ECO:0000256" key="3">
    <source>
        <dbReference type="ARBA" id="ARBA00023157"/>
    </source>
</evidence>
<comment type="subcellular location">
    <subcellularLocation>
        <location evidence="1">Membrane</location>
        <topology evidence="1">Single-pass type I membrane protein</topology>
    </subcellularLocation>
</comment>
<dbReference type="SUPFAM" id="SSF48726">
    <property type="entry name" value="Immunoglobulin"/>
    <property type="match status" value="4"/>
</dbReference>
<feature type="domain" description="Ig-like" evidence="8">
    <location>
        <begin position="240"/>
        <end position="338"/>
    </location>
</feature>